<dbReference type="InterPro" id="IPR057329">
    <property type="entry name" value="Beta-prop_Rol-3"/>
</dbReference>
<dbReference type="InterPro" id="IPR050713">
    <property type="entry name" value="RTP_Phos/Ushers"/>
</dbReference>
<dbReference type="CDD" id="cd00063">
    <property type="entry name" value="FN3"/>
    <property type="match status" value="2"/>
</dbReference>
<dbReference type="PANTHER" id="PTHR46957">
    <property type="entry name" value="CYTOKINE RECEPTOR"/>
    <property type="match status" value="1"/>
</dbReference>
<name>A0A8J2KUH6_9HEXA</name>
<sequence>MRQCRSRGPSHFSALALCTGEGAWINWKYQIRLSENTSVSNINETQYVLRNLRPSSAYEIQILAYSSSGRGPLSVLLRGKTLRETAFNISLLWASQMGLYSTDTLGENVQQLVSAQQFIPNVQGLMISSLAWHDHASVYFALTNGTIFHYVAENQTTNPKLTQIRSISYAHSIAFDYIGQKLYWSNPKRQAILRCSIGLCDESRENVELLQVVTIAREIAIDSENAFLLWSTGHSLEISRLNGYNHSVLYQTGLFSGVQIMGLTVDTGVLSGLDKSKVYFITRSSTGSKLWEMRYTENQQAPKIVANFNEVSITGPIRYFNDRLMWLQGSAEVVLMDVNTRTRSSLNVDTLSNITNIHVRDQNLQKYPRGLTKENIQVVPNSVPNWSIEIIGGGENFSIVWQPVSNINIGKVYYEVFVNNTFLKITEYGNISLPTSRFPPYSEIELVITSVTFWASSKPTVVRLYTPSSKPSEPKNPRIYVEKLSQIYQHTLLKEHVAVNESNPKKFHRDSYYIKAELRWDSPSYPNGKILGYVIDCWKNSVKTGTCTGNSRELSWQIQNLEPNSTYEFAIQAYTKAGFGNSSNKITTNFQLENPVPMLLLATSDRLEIFDIDRNSVQPIHLGVRSIPAIVSTRQYEIRSQNIIHHSPP</sequence>
<keyword evidence="3" id="KW-1185">Reference proteome</keyword>
<evidence type="ECO:0000259" key="1">
    <source>
        <dbReference type="PROSITE" id="PS50853"/>
    </source>
</evidence>
<organism evidence="2 3">
    <name type="scientific">Allacma fusca</name>
    <dbReference type="NCBI Taxonomy" id="39272"/>
    <lineage>
        <taxon>Eukaryota</taxon>
        <taxon>Metazoa</taxon>
        <taxon>Ecdysozoa</taxon>
        <taxon>Arthropoda</taxon>
        <taxon>Hexapoda</taxon>
        <taxon>Collembola</taxon>
        <taxon>Symphypleona</taxon>
        <taxon>Sminthuridae</taxon>
        <taxon>Allacma</taxon>
    </lineage>
</organism>
<dbReference type="GO" id="GO:0016020">
    <property type="term" value="C:membrane"/>
    <property type="evidence" value="ECO:0007669"/>
    <property type="project" value="UniProtKB-SubCell"/>
</dbReference>
<dbReference type="Pfam" id="PF25494">
    <property type="entry name" value="Beta-prop_Rol-3"/>
    <property type="match status" value="1"/>
</dbReference>
<evidence type="ECO:0000313" key="2">
    <source>
        <dbReference type="EMBL" id="CAG7731891.1"/>
    </source>
</evidence>
<proteinExistence type="predicted"/>
<dbReference type="EMBL" id="CAJVCH010221089">
    <property type="protein sequence ID" value="CAG7731891.1"/>
    <property type="molecule type" value="Genomic_DNA"/>
</dbReference>
<reference evidence="2" key="1">
    <citation type="submission" date="2021-06" db="EMBL/GenBank/DDBJ databases">
        <authorList>
            <person name="Hodson N. C."/>
            <person name="Mongue J. A."/>
            <person name="Jaron S. K."/>
        </authorList>
    </citation>
    <scope>NUCLEOTIDE SEQUENCE</scope>
</reference>
<dbReference type="OrthoDB" id="65481at2759"/>
<dbReference type="SMART" id="SM00060">
    <property type="entry name" value="FN3"/>
    <property type="match status" value="2"/>
</dbReference>
<evidence type="ECO:0000313" key="3">
    <source>
        <dbReference type="Proteomes" id="UP000708208"/>
    </source>
</evidence>
<dbReference type="Pfam" id="PF00041">
    <property type="entry name" value="fn3"/>
    <property type="match status" value="2"/>
</dbReference>
<protein>
    <recommendedName>
        <fullName evidence="1">Fibronectin type-III domain-containing protein</fullName>
    </recommendedName>
</protein>
<dbReference type="PANTHER" id="PTHR46957:SF3">
    <property type="entry name" value="CYTOKINE RECEPTOR"/>
    <property type="match status" value="1"/>
</dbReference>
<dbReference type="PROSITE" id="PS50853">
    <property type="entry name" value="FN3"/>
    <property type="match status" value="1"/>
</dbReference>
<comment type="caution">
    <text evidence="2">The sequence shown here is derived from an EMBL/GenBank/DDBJ whole genome shotgun (WGS) entry which is preliminary data.</text>
</comment>
<dbReference type="Proteomes" id="UP000708208">
    <property type="component" value="Unassembled WGS sequence"/>
</dbReference>
<dbReference type="InterPro" id="IPR003961">
    <property type="entry name" value="FN3_dom"/>
</dbReference>
<dbReference type="AlphaFoldDB" id="A0A8J2KUH6"/>
<feature type="domain" description="Fibronectin type-III" evidence="1">
    <location>
        <begin position="500"/>
        <end position="595"/>
    </location>
</feature>
<accession>A0A8J2KUH6</accession>
<gene>
    <name evidence="2" type="ORF">AFUS01_LOCUS20448</name>
</gene>